<evidence type="ECO:0000256" key="3">
    <source>
        <dbReference type="ARBA" id="ARBA00022902"/>
    </source>
</evidence>
<keyword evidence="3" id="KW-0524">Neurogenesis</keyword>
<organism evidence="7 8">
    <name type="scientific">Daphnia pulex</name>
    <name type="common">Water flea</name>
    <dbReference type="NCBI Taxonomy" id="6669"/>
    <lineage>
        <taxon>Eukaryota</taxon>
        <taxon>Metazoa</taxon>
        <taxon>Ecdysozoa</taxon>
        <taxon>Arthropoda</taxon>
        <taxon>Crustacea</taxon>
        <taxon>Branchiopoda</taxon>
        <taxon>Diplostraca</taxon>
        <taxon>Cladocera</taxon>
        <taxon>Anomopoda</taxon>
        <taxon>Daphniidae</taxon>
        <taxon>Daphnia</taxon>
    </lineage>
</organism>
<dbReference type="GO" id="GO:0016199">
    <property type="term" value="P:axon midline choice point recognition"/>
    <property type="evidence" value="ECO:0007669"/>
    <property type="project" value="UniProtKB-ARBA"/>
</dbReference>
<dbReference type="GO" id="GO:0045467">
    <property type="term" value="P:R7 cell development"/>
    <property type="evidence" value="ECO:0007669"/>
    <property type="project" value="UniProtKB-ARBA"/>
</dbReference>
<dbReference type="GO" id="GO:0005634">
    <property type="term" value="C:nucleus"/>
    <property type="evidence" value="ECO:0007669"/>
    <property type="project" value="UniProtKB-ARBA"/>
</dbReference>
<dbReference type="PhylomeDB" id="E9FUQ1"/>
<dbReference type="GO" id="GO:0048813">
    <property type="term" value="P:dendrite morphogenesis"/>
    <property type="evidence" value="ECO:0007669"/>
    <property type="project" value="UniProtKB-ARBA"/>
</dbReference>
<dbReference type="eggNOG" id="ENOG502QQPP">
    <property type="taxonomic scope" value="Eukaryota"/>
</dbReference>
<dbReference type="OrthoDB" id="10261408at2759"/>
<feature type="domain" description="BTB" evidence="6">
    <location>
        <begin position="31"/>
        <end position="115"/>
    </location>
</feature>
<dbReference type="KEGG" id="dpx:DAPPUDRAFT_27756"/>
<dbReference type="Pfam" id="PF00651">
    <property type="entry name" value="BTB"/>
    <property type="match status" value="1"/>
</dbReference>
<dbReference type="InterPro" id="IPR000210">
    <property type="entry name" value="BTB/POZ_dom"/>
</dbReference>
<dbReference type="InterPro" id="IPR011333">
    <property type="entry name" value="SKP1/BTB/POZ_sf"/>
</dbReference>
<dbReference type="InterPro" id="IPR051095">
    <property type="entry name" value="Dros_DevTransReg"/>
</dbReference>
<evidence type="ECO:0000256" key="4">
    <source>
        <dbReference type="ARBA" id="ARBA00023242"/>
    </source>
</evidence>
<evidence type="ECO:0000256" key="5">
    <source>
        <dbReference type="ARBA" id="ARBA00037382"/>
    </source>
</evidence>
<keyword evidence="4" id="KW-0539">Nucleus</keyword>
<dbReference type="Gene3D" id="3.30.710.10">
    <property type="entry name" value="Potassium Channel Kv1.1, Chain A"/>
    <property type="match status" value="1"/>
</dbReference>
<keyword evidence="8" id="KW-1185">Reference proteome</keyword>
<dbReference type="SMART" id="SM00225">
    <property type="entry name" value="BTB"/>
    <property type="match status" value="1"/>
</dbReference>
<dbReference type="GO" id="GO:0035167">
    <property type="term" value="P:larval lymph gland hemopoiesis"/>
    <property type="evidence" value="ECO:0007669"/>
    <property type="project" value="UniProtKB-ARBA"/>
</dbReference>
<comment type="function">
    <text evidence="5">Putative transcription factor required for axon growth and guidance in the central and peripheral nervous systems. Repels CNS axons away from the midline by promoting the expression of the midline repellent sli and its receptor robo.</text>
</comment>
<dbReference type="PANTHER" id="PTHR23110">
    <property type="entry name" value="BTB DOMAIN TRANSCRIPTION FACTOR"/>
    <property type="match status" value="1"/>
</dbReference>
<dbReference type="OMA" id="WNEFEAN"/>
<dbReference type="InParanoid" id="E9FUQ1"/>
<evidence type="ECO:0000256" key="1">
    <source>
        <dbReference type="ARBA" id="ARBA00022473"/>
    </source>
</evidence>
<evidence type="ECO:0000259" key="6">
    <source>
        <dbReference type="SMART" id="SM00225"/>
    </source>
</evidence>
<keyword evidence="2" id="KW-0221">Differentiation</keyword>
<dbReference type="EMBL" id="GL732525">
    <property type="protein sequence ID" value="EFX88885.1"/>
    <property type="molecule type" value="Genomic_DNA"/>
</dbReference>
<dbReference type="Proteomes" id="UP000000305">
    <property type="component" value="Unassembled WGS sequence"/>
</dbReference>
<accession>E9FUQ1</accession>
<gene>
    <name evidence="7" type="ORF">DAPPUDRAFT_27756</name>
</gene>
<dbReference type="SUPFAM" id="SSF54695">
    <property type="entry name" value="POZ domain"/>
    <property type="match status" value="1"/>
</dbReference>
<dbReference type="CDD" id="cd18315">
    <property type="entry name" value="BTB_POZ_BAB-like"/>
    <property type="match status" value="1"/>
</dbReference>
<dbReference type="GO" id="GO:0008406">
    <property type="term" value="P:gonad development"/>
    <property type="evidence" value="ECO:0007669"/>
    <property type="project" value="UniProtKB-ARBA"/>
</dbReference>
<sequence length="115" mass="13049">MAAEEFVLRWNNHQQNFAAVVEDLWRHDTFTDVILCSEGRVFPAHRVILSACSPYFLEILSKVPEHQHPVVFLQGVPLKDLHSLLTFMYSGEVVVSAGCDMASFFRTAENLQIKG</sequence>
<reference evidence="7 8" key="1">
    <citation type="journal article" date="2011" name="Science">
        <title>The ecoresponsive genome of Daphnia pulex.</title>
        <authorList>
            <person name="Colbourne J.K."/>
            <person name="Pfrender M.E."/>
            <person name="Gilbert D."/>
            <person name="Thomas W.K."/>
            <person name="Tucker A."/>
            <person name="Oakley T.H."/>
            <person name="Tokishita S."/>
            <person name="Aerts A."/>
            <person name="Arnold G.J."/>
            <person name="Basu M.K."/>
            <person name="Bauer D.J."/>
            <person name="Caceres C.E."/>
            <person name="Carmel L."/>
            <person name="Casola C."/>
            <person name="Choi J.H."/>
            <person name="Detter J.C."/>
            <person name="Dong Q."/>
            <person name="Dusheyko S."/>
            <person name="Eads B.D."/>
            <person name="Frohlich T."/>
            <person name="Geiler-Samerotte K.A."/>
            <person name="Gerlach D."/>
            <person name="Hatcher P."/>
            <person name="Jogdeo S."/>
            <person name="Krijgsveld J."/>
            <person name="Kriventseva E.V."/>
            <person name="Kultz D."/>
            <person name="Laforsch C."/>
            <person name="Lindquist E."/>
            <person name="Lopez J."/>
            <person name="Manak J.R."/>
            <person name="Muller J."/>
            <person name="Pangilinan J."/>
            <person name="Patwardhan R.P."/>
            <person name="Pitluck S."/>
            <person name="Pritham E.J."/>
            <person name="Rechtsteiner A."/>
            <person name="Rho M."/>
            <person name="Rogozin I.B."/>
            <person name="Sakarya O."/>
            <person name="Salamov A."/>
            <person name="Schaack S."/>
            <person name="Shapiro H."/>
            <person name="Shiga Y."/>
            <person name="Skalitzky C."/>
            <person name="Smith Z."/>
            <person name="Souvorov A."/>
            <person name="Sung W."/>
            <person name="Tang Z."/>
            <person name="Tsuchiya D."/>
            <person name="Tu H."/>
            <person name="Vos H."/>
            <person name="Wang M."/>
            <person name="Wolf Y.I."/>
            <person name="Yamagata H."/>
            <person name="Yamada T."/>
            <person name="Ye Y."/>
            <person name="Shaw J.R."/>
            <person name="Andrews J."/>
            <person name="Crease T.J."/>
            <person name="Tang H."/>
            <person name="Lucas S.M."/>
            <person name="Robertson H.M."/>
            <person name="Bork P."/>
            <person name="Koonin E.V."/>
            <person name="Zdobnov E.M."/>
            <person name="Grigoriev I.V."/>
            <person name="Lynch M."/>
            <person name="Boore J.L."/>
        </authorList>
    </citation>
    <scope>NUCLEOTIDE SEQUENCE [LARGE SCALE GENOMIC DNA]</scope>
</reference>
<evidence type="ECO:0000313" key="7">
    <source>
        <dbReference type="EMBL" id="EFX88885.1"/>
    </source>
</evidence>
<evidence type="ECO:0000313" key="8">
    <source>
        <dbReference type="Proteomes" id="UP000000305"/>
    </source>
</evidence>
<dbReference type="GO" id="GO:0007464">
    <property type="term" value="P:R3/R4 cell fate commitment"/>
    <property type="evidence" value="ECO:0007669"/>
    <property type="project" value="UniProtKB-ARBA"/>
</dbReference>
<feature type="non-terminal residue" evidence="7">
    <location>
        <position position="115"/>
    </location>
</feature>
<proteinExistence type="predicted"/>
<dbReference type="HOGENOM" id="CLU_004253_8_1_1"/>
<keyword evidence="1" id="KW-0217">Developmental protein</keyword>
<dbReference type="GO" id="GO:0045476">
    <property type="term" value="P:nurse cell apoptotic process"/>
    <property type="evidence" value="ECO:0007669"/>
    <property type="project" value="UniProtKB-ARBA"/>
</dbReference>
<name>E9FUQ1_DAPPU</name>
<dbReference type="PANTHER" id="PTHR23110:SF111">
    <property type="entry name" value="LONGITUDINALS LACKING PROTEIN, ISOFORMS F_I_K_T"/>
    <property type="match status" value="1"/>
</dbReference>
<dbReference type="AlphaFoldDB" id="E9FUQ1"/>
<dbReference type="GO" id="GO:0007526">
    <property type="term" value="P:larval somatic muscle development"/>
    <property type="evidence" value="ECO:0007669"/>
    <property type="project" value="UniProtKB-ARBA"/>
</dbReference>
<protein>
    <recommendedName>
        <fullName evidence="6">BTB domain-containing protein</fullName>
    </recommendedName>
</protein>
<evidence type="ECO:0000256" key="2">
    <source>
        <dbReference type="ARBA" id="ARBA00022782"/>
    </source>
</evidence>